<evidence type="ECO:0000259" key="3">
    <source>
        <dbReference type="Pfam" id="PF05368"/>
    </source>
</evidence>
<sequence>MSHTVAVYGLNGLLGIHVINALLSEPFVSKIKTPIKLITHSAKRIVESDKVEYVDINQVGLKKAFEGVDAVVNLANFPHGANQDVIDAVVEDNVKLYIPSQFGTDIVAAQKTFPGFLQPKVDHSNAARAAGVKTVDIITSLFVAPDQLFMGHPLSILNFDSEKNEVEIVGDESTPINPSFLNDIGKVVAALVTKDDYSSIPDTVRVYSGKVTLGDLVEHYNKTHNTSLNKKYVKPETVIEQAKNTPFSFEHFVLYLRAILAGGEGNGNIFETENDREFVNPDESLFKWTKYNI</sequence>
<dbReference type="InterPro" id="IPR051609">
    <property type="entry name" value="NmrA/Isoflavone_reductase-like"/>
</dbReference>
<protein>
    <submittedName>
        <fullName evidence="4">CIP1 protein</fullName>
    </submittedName>
</protein>
<proteinExistence type="predicted"/>
<evidence type="ECO:0000256" key="2">
    <source>
        <dbReference type="ARBA" id="ARBA00023002"/>
    </source>
</evidence>
<dbReference type="Gene3D" id="3.90.25.10">
    <property type="entry name" value="UDP-galactose 4-epimerase, domain 1"/>
    <property type="match status" value="1"/>
</dbReference>
<name>A0A0H5C177_CYBJN</name>
<keyword evidence="2" id="KW-0560">Oxidoreductase</keyword>
<evidence type="ECO:0000256" key="1">
    <source>
        <dbReference type="ARBA" id="ARBA00022857"/>
    </source>
</evidence>
<dbReference type="Pfam" id="PF05368">
    <property type="entry name" value="NmrA"/>
    <property type="match status" value="1"/>
</dbReference>
<gene>
    <name evidence="4" type="primary">CIP1</name>
    <name evidence="4" type="ORF">BN1211_1658</name>
</gene>
<feature type="domain" description="NmrA-like" evidence="3">
    <location>
        <begin position="2"/>
        <end position="241"/>
    </location>
</feature>
<evidence type="ECO:0000313" key="4">
    <source>
        <dbReference type="EMBL" id="CEP21533.1"/>
    </source>
</evidence>
<accession>A0A0H5C177</accession>
<dbReference type="Gene3D" id="3.40.50.720">
    <property type="entry name" value="NAD(P)-binding Rossmann-like Domain"/>
    <property type="match status" value="1"/>
</dbReference>
<keyword evidence="1" id="KW-0521">NADP</keyword>
<reference evidence="5" key="1">
    <citation type="journal article" date="2015" name="J. Biotechnol.">
        <title>The structure of the Cyberlindnera jadinii genome and its relation to Candida utilis analyzed by the occurrence of single nucleotide polymorphisms.</title>
        <authorList>
            <person name="Rupp O."/>
            <person name="Brinkrolf K."/>
            <person name="Buerth C."/>
            <person name="Kunigo M."/>
            <person name="Schneider J."/>
            <person name="Jaenicke S."/>
            <person name="Goesmann A."/>
            <person name="Puehler A."/>
            <person name="Jaeger K.-E."/>
            <person name="Ernst J.F."/>
        </authorList>
    </citation>
    <scope>NUCLEOTIDE SEQUENCE [LARGE SCALE GENOMIC DNA]</scope>
    <source>
        <strain evidence="5">ATCC 18201 / CBS 1600 / BCRC 20928 / JCM 3617 / NBRC 0987 / NRRL Y-1542</strain>
    </source>
</reference>
<dbReference type="EMBL" id="CDQK01000002">
    <property type="protein sequence ID" value="CEP21533.1"/>
    <property type="molecule type" value="Genomic_DNA"/>
</dbReference>
<evidence type="ECO:0000313" key="5">
    <source>
        <dbReference type="Proteomes" id="UP000038830"/>
    </source>
</evidence>
<dbReference type="SUPFAM" id="SSF51735">
    <property type="entry name" value="NAD(P)-binding Rossmann-fold domains"/>
    <property type="match status" value="1"/>
</dbReference>
<dbReference type="InterPro" id="IPR008030">
    <property type="entry name" value="NmrA-like"/>
</dbReference>
<dbReference type="AlphaFoldDB" id="A0A0H5C177"/>
<dbReference type="GO" id="GO:0016491">
    <property type="term" value="F:oxidoreductase activity"/>
    <property type="evidence" value="ECO:0007669"/>
    <property type="project" value="UniProtKB-KW"/>
</dbReference>
<organism evidence="4 5">
    <name type="scientific">Cyberlindnera jadinii (strain ATCC 18201 / CBS 1600 / BCRC 20928 / JCM 3617 / NBRC 0987 / NRRL Y-1542)</name>
    <name type="common">Torula yeast</name>
    <name type="synonym">Candida utilis</name>
    <dbReference type="NCBI Taxonomy" id="983966"/>
    <lineage>
        <taxon>Eukaryota</taxon>
        <taxon>Fungi</taxon>
        <taxon>Dikarya</taxon>
        <taxon>Ascomycota</taxon>
        <taxon>Saccharomycotina</taxon>
        <taxon>Saccharomycetes</taxon>
        <taxon>Phaffomycetales</taxon>
        <taxon>Phaffomycetaceae</taxon>
        <taxon>Cyberlindnera</taxon>
    </lineage>
</organism>
<dbReference type="PANTHER" id="PTHR47706">
    <property type="entry name" value="NMRA-LIKE FAMILY PROTEIN"/>
    <property type="match status" value="1"/>
</dbReference>
<dbReference type="InterPro" id="IPR036291">
    <property type="entry name" value="NAD(P)-bd_dom_sf"/>
</dbReference>
<dbReference type="Proteomes" id="UP000038830">
    <property type="component" value="Unassembled WGS sequence"/>
</dbReference>
<dbReference type="PANTHER" id="PTHR47706:SF9">
    <property type="entry name" value="NMRA-LIKE DOMAIN-CONTAINING PROTEIN-RELATED"/>
    <property type="match status" value="1"/>
</dbReference>